<protein>
    <recommendedName>
        <fullName evidence="5">EF-hand domain-containing protein</fullName>
    </recommendedName>
</protein>
<dbReference type="PROSITE" id="PS50222">
    <property type="entry name" value="EF_HAND_2"/>
    <property type="match status" value="2"/>
</dbReference>
<evidence type="ECO:0000256" key="3">
    <source>
        <dbReference type="ARBA" id="ARBA00022837"/>
    </source>
</evidence>
<dbReference type="InterPro" id="IPR002048">
    <property type="entry name" value="EF_hand_dom"/>
</dbReference>
<accession>A0AAW1UK45</accession>
<reference evidence="6 7" key="1">
    <citation type="submission" date="2023-03" db="EMBL/GenBank/DDBJ databases">
        <title>Genome insight into feeding habits of ladybird beetles.</title>
        <authorList>
            <person name="Li H.-S."/>
            <person name="Huang Y.-H."/>
            <person name="Pang H."/>
        </authorList>
    </citation>
    <scope>NUCLEOTIDE SEQUENCE [LARGE SCALE GENOMIC DNA]</scope>
    <source>
        <strain evidence="6">SYSU_2023b</strain>
        <tissue evidence="6">Whole body</tissue>
    </source>
</reference>
<dbReference type="FunFam" id="1.10.238.10:FF:000079">
    <property type="entry name" value="Calcium and integrin-binding family member 2"/>
    <property type="match status" value="1"/>
</dbReference>
<keyword evidence="7" id="KW-1185">Reference proteome</keyword>
<dbReference type="PROSITE" id="PS00018">
    <property type="entry name" value="EF_HAND_1"/>
    <property type="match status" value="1"/>
</dbReference>
<dbReference type="AlphaFoldDB" id="A0AAW1UK45"/>
<dbReference type="InterPro" id="IPR018247">
    <property type="entry name" value="EF_Hand_1_Ca_BS"/>
</dbReference>
<dbReference type="SUPFAM" id="SSF47473">
    <property type="entry name" value="EF-hand"/>
    <property type="match status" value="1"/>
</dbReference>
<evidence type="ECO:0000259" key="5">
    <source>
        <dbReference type="PROSITE" id="PS50222"/>
    </source>
</evidence>
<dbReference type="PANTHER" id="PTHR45791">
    <property type="entry name" value="CALCIUM AND INTEGRIN BINDING FAMILY MEMBER 2"/>
    <property type="match status" value="1"/>
</dbReference>
<evidence type="ECO:0000313" key="6">
    <source>
        <dbReference type="EMBL" id="KAK9880472.1"/>
    </source>
</evidence>
<keyword evidence="3" id="KW-0106">Calcium</keyword>
<comment type="caution">
    <text evidence="6">The sequence shown here is derived from an EMBL/GenBank/DDBJ whole genome shotgun (WGS) entry which is preliminary data.</text>
</comment>
<name>A0AAW1UK45_9CUCU</name>
<dbReference type="InterPro" id="IPR011992">
    <property type="entry name" value="EF-hand-dom_pair"/>
</dbReference>
<evidence type="ECO:0000313" key="7">
    <source>
        <dbReference type="Proteomes" id="UP001431783"/>
    </source>
</evidence>
<sequence>MYCRFIVDCYYLQPRMGSSSSVSVFTEELLDEYTTLTYLTRGEILTLYKTCNALGLNEMGNLDKRYPVVDIEDCFPQIKCNPFKDRIFRVFSSRKDGQMSFEDMLDLYSVMSHKCPDKVKAAWAFRIFDYDEDDALGEEDLMIVIDTLTKSETTGNDIDKESKKHIIKILLEELDLQHNGFINLLEFQHAIGKIPEFAHSFSFRF</sequence>
<dbReference type="PANTHER" id="PTHR45791:SF9">
    <property type="entry name" value="FREQUENIN-1-LIKE PROTEIN"/>
    <property type="match status" value="1"/>
</dbReference>
<dbReference type="GO" id="GO:0005509">
    <property type="term" value="F:calcium ion binding"/>
    <property type="evidence" value="ECO:0007669"/>
    <property type="project" value="InterPro"/>
</dbReference>
<keyword evidence="4" id="KW-0460">Magnesium</keyword>
<dbReference type="EMBL" id="JARQZJ010000065">
    <property type="protein sequence ID" value="KAK9880472.1"/>
    <property type="molecule type" value="Genomic_DNA"/>
</dbReference>
<proteinExistence type="predicted"/>
<keyword evidence="1" id="KW-0479">Metal-binding</keyword>
<dbReference type="GO" id="GO:0000287">
    <property type="term" value="F:magnesium ion binding"/>
    <property type="evidence" value="ECO:0007669"/>
    <property type="project" value="TreeGrafter"/>
</dbReference>
<keyword evidence="2" id="KW-0677">Repeat</keyword>
<dbReference type="InterPro" id="IPR051433">
    <property type="entry name" value="CIBP"/>
</dbReference>
<organism evidence="6 7">
    <name type="scientific">Henosepilachna vigintioctopunctata</name>
    <dbReference type="NCBI Taxonomy" id="420089"/>
    <lineage>
        <taxon>Eukaryota</taxon>
        <taxon>Metazoa</taxon>
        <taxon>Ecdysozoa</taxon>
        <taxon>Arthropoda</taxon>
        <taxon>Hexapoda</taxon>
        <taxon>Insecta</taxon>
        <taxon>Pterygota</taxon>
        <taxon>Neoptera</taxon>
        <taxon>Endopterygota</taxon>
        <taxon>Coleoptera</taxon>
        <taxon>Polyphaga</taxon>
        <taxon>Cucujiformia</taxon>
        <taxon>Coccinelloidea</taxon>
        <taxon>Coccinellidae</taxon>
        <taxon>Epilachninae</taxon>
        <taxon>Epilachnini</taxon>
        <taxon>Henosepilachna</taxon>
    </lineage>
</organism>
<dbReference type="Gene3D" id="1.10.238.10">
    <property type="entry name" value="EF-hand"/>
    <property type="match status" value="2"/>
</dbReference>
<gene>
    <name evidence="6" type="ORF">WA026_011716</name>
</gene>
<feature type="domain" description="EF-hand" evidence="5">
    <location>
        <begin position="162"/>
        <end position="197"/>
    </location>
</feature>
<evidence type="ECO:0000256" key="4">
    <source>
        <dbReference type="ARBA" id="ARBA00022842"/>
    </source>
</evidence>
<dbReference type="Pfam" id="PF13499">
    <property type="entry name" value="EF-hand_7"/>
    <property type="match status" value="1"/>
</dbReference>
<dbReference type="Proteomes" id="UP001431783">
    <property type="component" value="Unassembled WGS sequence"/>
</dbReference>
<feature type="domain" description="EF-hand" evidence="5">
    <location>
        <begin position="85"/>
        <end position="114"/>
    </location>
</feature>
<evidence type="ECO:0000256" key="2">
    <source>
        <dbReference type="ARBA" id="ARBA00022737"/>
    </source>
</evidence>
<evidence type="ECO:0000256" key="1">
    <source>
        <dbReference type="ARBA" id="ARBA00022723"/>
    </source>
</evidence>